<reference evidence="2 3" key="1">
    <citation type="submission" date="2024-10" db="EMBL/GenBank/DDBJ databases">
        <title>The Natural Products Discovery Center: Release of the First 8490 Sequenced Strains for Exploring Actinobacteria Biosynthetic Diversity.</title>
        <authorList>
            <person name="Kalkreuter E."/>
            <person name="Kautsar S.A."/>
            <person name="Yang D."/>
            <person name="Bader C.D."/>
            <person name="Teijaro C.N."/>
            <person name="Fluegel L."/>
            <person name="Davis C.M."/>
            <person name="Simpson J.R."/>
            <person name="Lauterbach L."/>
            <person name="Steele A.D."/>
            <person name="Gui C."/>
            <person name="Meng S."/>
            <person name="Li G."/>
            <person name="Viehrig K."/>
            <person name="Ye F."/>
            <person name="Su P."/>
            <person name="Kiefer A.F."/>
            <person name="Nichols A."/>
            <person name="Cepeda A.J."/>
            <person name="Yan W."/>
            <person name="Fan B."/>
            <person name="Jiang Y."/>
            <person name="Adhikari A."/>
            <person name="Zheng C.-J."/>
            <person name="Schuster L."/>
            <person name="Cowan T.M."/>
            <person name="Smanski M.J."/>
            <person name="Chevrette M.G."/>
            <person name="De Carvalho L.P.S."/>
            <person name="Shen B."/>
        </authorList>
    </citation>
    <scope>NUCLEOTIDE SEQUENCE [LARGE SCALE GENOMIC DNA]</scope>
    <source>
        <strain evidence="2 3">NPDC002173</strain>
    </source>
</reference>
<dbReference type="RefSeq" id="WP_387410660.1">
    <property type="nucleotide sequence ID" value="NZ_JBIASD010000006.1"/>
</dbReference>
<keyword evidence="3" id="KW-1185">Reference proteome</keyword>
<accession>A0ABW6SQZ0</accession>
<feature type="transmembrane region" description="Helical" evidence="1">
    <location>
        <begin position="79"/>
        <end position="97"/>
    </location>
</feature>
<name>A0ABW6SQZ0_9ACTN</name>
<sequence>MISTVFPLYRIAAGILIASLALRVNGFDLLVDAIGWALVVSGLSRLETAVDPAFGKARMAALVTLVLSLAELTGLTENIVIGLLYGAGKLVTIWLVATGILTRARAFGDVSTASTFDAIRWILTIVSVVASLLAYTAARMQGIAFIVAITGFIVIAWFIISLYRSARLSYLA</sequence>
<keyword evidence="1" id="KW-1133">Transmembrane helix</keyword>
<organism evidence="2 3">
    <name type="scientific">Microtetraspora malaysiensis</name>
    <dbReference type="NCBI Taxonomy" id="161358"/>
    <lineage>
        <taxon>Bacteria</taxon>
        <taxon>Bacillati</taxon>
        <taxon>Actinomycetota</taxon>
        <taxon>Actinomycetes</taxon>
        <taxon>Streptosporangiales</taxon>
        <taxon>Streptosporangiaceae</taxon>
        <taxon>Microtetraspora</taxon>
    </lineage>
</organism>
<evidence type="ECO:0000313" key="3">
    <source>
        <dbReference type="Proteomes" id="UP001602013"/>
    </source>
</evidence>
<evidence type="ECO:0000256" key="1">
    <source>
        <dbReference type="SAM" id="Phobius"/>
    </source>
</evidence>
<protein>
    <recommendedName>
        <fullName evidence="4">CDP-alcohol phosphatidyltransferase family protein</fullName>
    </recommendedName>
</protein>
<feature type="transmembrane region" description="Helical" evidence="1">
    <location>
        <begin position="118"/>
        <end position="137"/>
    </location>
</feature>
<proteinExistence type="predicted"/>
<dbReference type="Proteomes" id="UP001602013">
    <property type="component" value="Unassembled WGS sequence"/>
</dbReference>
<keyword evidence="1" id="KW-0472">Membrane</keyword>
<gene>
    <name evidence="2" type="ORF">ACFYXI_11720</name>
</gene>
<dbReference type="EMBL" id="JBIASD010000006">
    <property type="protein sequence ID" value="MFF3666253.1"/>
    <property type="molecule type" value="Genomic_DNA"/>
</dbReference>
<comment type="caution">
    <text evidence="2">The sequence shown here is derived from an EMBL/GenBank/DDBJ whole genome shotgun (WGS) entry which is preliminary data.</text>
</comment>
<feature type="transmembrane region" description="Helical" evidence="1">
    <location>
        <begin position="143"/>
        <end position="163"/>
    </location>
</feature>
<evidence type="ECO:0008006" key="4">
    <source>
        <dbReference type="Google" id="ProtNLM"/>
    </source>
</evidence>
<evidence type="ECO:0000313" key="2">
    <source>
        <dbReference type="EMBL" id="MFF3666253.1"/>
    </source>
</evidence>
<keyword evidence="1" id="KW-0812">Transmembrane</keyword>